<feature type="domain" description="Orn/DAP/Arg decarboxylase 2 N-terminal" evidence="6">
    <location>
        <begin position="37"/>
        <end position="287"/>
    </location>
</feature>
<dbReference type="Pfam" id="PF02784">
    <property type="entry name" value="Orn_Arg_deC_N"/>
    <property type="match status" value="1"/>
</dbReference>
<keyword evidence="8" id="KW-1185">Reference proteome</keyword>
<dbReference type="InterPro" id="IPR000183">
    <property type="entry name" value="Orn/DAP/Arg_de-COase"/>
</dbReference>
<feature type="active site" description="Proton donor" evidence="3">
    <location>
        <position position="358"/>
    </location>
</feature>
<dbReference type="EMBL" id="BMVU01000059">
    <property type="protein sequence ID" value="GGY06496.1"/>
    <property type="molecule type" value="Genomic_DNA"/>
</dbReference>
<accession>A0A918NYU9</accession>
<dbReference type="AlphaFoldDB" id="A0A918NYU9"/>
<dbReference type="InterPro" id="IPR022644">
    <property type="entry name" value="De-COase2_N"/>
</dbReference>
<keyword evidence="2 3" id="KW-0663">Pyridoxal phosphate</keyword>
<dbReference type="GO" id="GO:0006596">
    <property type="term" value="P:polyamine biosynthetic process"/>
    <property type="evidence" value="ECO:0007669"/>
    <property type="project" value="InterPro"/>
</dbReference>
<dbReference type="GO" id="GO:0009089">
    <property type="term" value="P:lysine biosynthetic process via diaminopimelate"/>
    <property type="evidence" value="ECO:0007669"/>
    <property type="project" value="TreeGrafter"/>
</dbReference>
<name>A0A918NYU9_9ACTN</name>
<dbReference type="GO" id="GO:0008836">
    <property type="term" value="F:diaminopimelate decarboxylase activity"/>
    <property type="evidence" value="ECO:0007669"/>
    <property type="project" value="TreeGrafter"/>
</dbReference>
<dbReference type="InterPro" id="IPR002433">
    <property type="entry name" value="Orn_de-COase"/>
</dbReference>
<dbReference type="Proteomes" id="UP000619244">
    <property type="component" value="Unassembled WGS sequence"/>
</dbReference>
<dbReference type="RefSeq" id="WP_190194331.1">
    <property type="nucleotide sequence ID" value="NZ_BMVU01000059.1"/>
</dbReference>
<dbReference type="SUPFAM" id="SSF51419">
    <property type="entry name" value="PLP-binding barrel"/>
    <property type="match status" value="1"/>
</dbReference>
<evidence type="ECO:0000259" key="5">
    <source>
        <dbReference type="Pfam" id="PF00278"/>
    </source>
</evidence>
<evidence type="ECO:0000256" key="2">
    <source>
        <dbReference type="ARBA" id="ARBA00022898"/>
    </source>
</evidence>
<dbReference type="InterPro" id="IPR029066">
    <property type="entry name" value="PLP-binding_barrel"/>
</dbReference>
<protein>
    <submittedName>
        <fullName evidence="7">Diaminopimelate decarboxylase</fullName>
    </submittedName>
</protein>
<organism evidence="7 8">
    <name type="scientific">Streptomyces minutiscleroticus</name>
    <dbReference type="NCBI Taxonomy" id="68238"/>
    <lineage>
        <taxon>Bacteria</taxon>
        <taxon>Bacillati</taxon>
        <taxon>Actinomycetota</taxon>
        <taxon>Actinomycetes</taxon>
        <taxon>Kitasatosporales</taxon>
        <taxon>Streptomycetaceae</taxon>
        <taxon>Streptomyces</taxon>
    </lineage>
</organism>
<reference evidence="7" key="1">
    <citation type="journal article" date="2014" name="Int. J. Syst. Evol. Microbiol.">
        <title>Complete genome sequence of Corynebacterium casei LMG S-19264T (=DSM 44701T), isolated from a smear-ripened cheese.</title>
        <authorList>
            <consortium name="US DOE Joint Genome Institute (JGI-PGF)"/>
            <person name="Walter F."/>
            <person name="Albersmeier A."/>
            <person name="Kalinowski J."/>
            <person name="Ruckert C."/>
        </authorList>
    </citation>
    <scope>NUCLEOTIDE SEQUENCE</scope>
    <source>
        <strain evidence="7">JCM 4790</strain>
    </source>
</reference>
<dbReference type="InterPro" id="IPR009006">
    <property type="entry name" value="Ala_racemase/Decarboxylase_C"/>
</dbReference>
<gene>
    <name evidence="7" type="primary">lysA</name>
    <name evidence="7" type="ORF">GCM10010358_69700</name>
</gene>
<feature type="modified residue" description="N6-(pyridoxal phosphate)lysine" evidence="3">
    <location>
        <position position="59"/>
    </location>
</feature>
<evidence type="ECO:0000313" key="7">
    <source>
        <dbReference type="EMBL" id="GGY06496.1"/>
    </source>
</evidence>
<comment type="cofactor">
    <cofactor evidence="1 3">
        <name>pyridoxal 5'-phosphate</name>
        <dbReference type="ChEBI" id="CHEBI:597326"/>
    </cofactor>
</comment>
<dbReference type="SUPFAM" id="SSF50621">
    <property type="entry name" value="Alanine racemase C-terminal domain-like"/>
    <property type="match status" value="1"/>
</dbReference>
<comment type="caution">
    <text evidence="7">The sequence shown here is derived from an EMBL/GenBank/DDBJ whole genome shotgun (WGS) entry which is preliminary data.</text>
</comment>
<evidence type="ECO:0000259" key="6">
    <source>
        <dbReference type="Pfam" id="PF02784"/>
    </source>
</evidence>
<dbReference type="Gene3D" id="2.40.37.10">
    <property type="entry name" value="Lyase, Ornithine Decarboxylase, Chain A, domain 1"/>
    <property type="match status" value="1"/>
</dbReference>
<evidence type="ECO:0000256" key="4">
    <source>
        <dbReference type="RuleBase" id="RU003737"/>
    </source>
</evidence>
<dbReference type="PANTHER" id="PTHR43727">
    <property type="entry name" value="DIAMINOPIMELATE DECARBOXYLASE"/>
    <property type="match status" value="1"/>
</dbReference>
<reference evidence="7" key="2">
    <citation type="submission" date="2020-09" db="EMBL/GenBank/DDBJ databases">
        <authorList>
            <person name="Sun Q."/>
            <person name="Ohkuma M."/>
        </authorList>
    </citation>
    <scope>NUCLEOTIDE SEQUENCE</scope>
    <source>
        <strain evidence="7">JCM 4790</strain>
    </source>
</reference>
<dbReference type="Pfam" id="PF00278">
    <property type="entry name" value="Orn_DAP_Arg_deC"/>
    <property type="match status" value="1"/>
</dbReference>
<comment type="similarity">
    <text evidence="4">Belongs to the Orn/Lys/Arg decarboxylase class-II family.</text>
</comment>
<proteinExistence type="inferred from homology"/>
<dbReference type="Gene3D" id="3.20.20.10">
    <property type="entry name" value="Alanine racemase"/>
    <property type="match status" value="1"/>
</dbReference>
<evidence type="ECO:0000313" key="8">
    <source>
        <dbReference type="Proteomes" id="UP000619244"/>
    </source>
</evidence>
<feature type="domain" description="Orn/DAP/Arg decarboxylase 2 C-terminal" evidence="5">
    <location>
        <begin position="30"/>
        <end position="385"/>
    </location>
</feature>
<dbReference type="PANTHER" id="PTHR43727:SF2">
    <property type="entry name" value="GROUP IV DECARBOXYLASE"/>
    <property type="match status" value="1"/>
</dbReference>
<dbReference type="PRINTS" id="PR01182">
    <property type="entry name" value="ORNDCRBXLASE"/>
</dbReference>
<sequence>MTGLSVESGINASARHRLEAIAQSVGTPAYVYDLAVLRSSFAAVRDDLPAGSELFYSLKANPHPRVVAELIAAGARAEVSSTGELAVALAAGCPAHHVLYSGPGKTREEVEQALHRGVRSFSVESVTDRQRLAEACTRIDTTADYLVRINSPRGSAGGSLRMGGRASAFGVDHADKQSLDQLLRPLGRVRPVGMHTFSATNIADPAELVAEFEQSVRTVATIAGRAGFTPSVLDLGGGFPAPFARSGALSRHPRLRAAIDAALDTSFPDRHRLGTRVVFESGRALAASAGTLLTTVLDVKQSGDRTFAVMDAGVNVLGGMSGLGRLRPSSVVPVPVGAEMPSSRSDVTNPVTLVGPLCTPLDVLAPSIDAPYLHPGQVLAIPNTGAYGPTASLLGFLSRTPPAEVVLDGDRTVAVGRIELRTQEAPLCD</sequence>
<evidence type="ECO:0000256" key="1">
    <source>
        <dbReference type="ARBA" id="ARBA00001933"/>
    </source>
</evidence>
<evidence type="ECO:0000256" key="3">
    <source>
        <dbReference type="PIRSR" id="PIRSR600183-50"/>
    </source>
</evidence>
<dbReference type="PRINTS" id="PR01179">
    <property type="entry name" value="ODADCRBXLASE"/>
</dbReference>
<dbReference type="InterPro" id="IPR022643">
    <property type="entry name" value="De-COase2_C"/>
</dbReference>